<organism evidence="1 2">
    <name type="scientific">Cellulomonas composti</name>
    <dbReference type="NCBI Taxonomy" id="266130"/>
    <lineage>
        <taxon>Bacteria</taxon>
        <taxon>Bacillati</taxon>
        <taxon>Actinomycetota</taxon>
        <taxon>Actinomycetes</taxon>
        <taxon>Micrococcales</taxon>
        <taxon>Cellulomonadaceae</taxon>
        <taxon>Cellulomonas</taxon>
    </lineage>
</organism>
<dbReference type="OrthoDB" id="4826692at2"/>
<protein>
    <submittedName>
        <fullName evidence="1">Uncharacterized protein</fullName>
    </submittedName>
</protein>
<dbReference type="RefSeq" id="WP_146841613.1">
    <property type="nucleotide sequence ID" value="NZ_BJWG01000002.1"/>
</dbReference>
<evidence type="ECO:0000313" key="2">
    <source>
        <dbReference type="Proteomes" id="UP000321720"/>
    </source>
</evidence>
<dbReference type="AlphaFoldDB" id="A0A511J7P1"/>
<dbReference type="Proteomes" id="UP000321720">
    <property type="component" value="Unassembled WGS sequence"/>
</dbReference>
<comment type="caution">
    <text evidence="1">The sequence shown here is derived from an EMBL/GenBank/DDBJ whole genome shotgun (WGS) entry which is preliminary data.</text>
</comment>
<accession>A0A511J7P1</accession>
<dbReference type="EMBL" id="BJWG01000002">
    <property type="protein sequence ID" value="GEL93998.1"/>
    <property type="molecule type" value="Genomic_DNA"/>
</dbReference>
<gene>
    <name evidence="1" type="ORF">CCO02nite_06560</name>
</gene>
<keyword evidence="2" id="KW-1185">Reference proteome</keyword>
<sequence>MTSAPSTEYDRFGPWIDRVESPDDVPRLFRGHEIDFGSSPTVLKVPRNVARRDAHPAMDLYDHLVVLQGRTLTCLSRRTTVADGPGFDRTDVPVDDVVAIRDAVSLLDGSLTIRSRTGAQVRFAYNGSARSAVTGLVDELRGLLTPAAPASLGGRLRAATAEHALPTSAIALQAVDVALVSDHRAAARALPGLTAWACHDRVVVTPRPGGLVGSVRRALHALNPMTLHGGVLAGDDVALEVFGRHASLIRGRAPALSASRLVVPWAGLDRVEVEPHPVYEGVSDVVLVGGASTSTLHLPSGSRTTRVLTAAVERAQQSPPRTPRD</sequence>
<evidence type="ECO:0000313" key="1">
    <source>
        <dbReference type="EMBL" id="GEL93998.1"/>
    </source>
</evidence>
<name>A0A511J7P1_9CELL</name>
<proteinExistence type="predicted"/>
<reference evidence="1 2" key="1">
    <citation type="submission" date="2019-07" db="EMBL/GenBank/DDBJ databases">
        <title>Whole genome shotgun sequence of Cellulomonas composti NBRC 100758.</title>
        <authorList>
            <person name="Hosoyama A."/>
            <person name="Uohara A."/>
            <person name="Ohji S."/>
            <person name="Ichikawa N."/>
        </authorList>
    </citation>
    <scope>NUCLEOTIDE SEQUENCE [LARGE SCALE GENOMIC DNA]</scope>
    <source>
        <strain evidence="1 2">NBRC 100758</strain>
    </source>
</reference>